<dbReference type="EC" id="2.4.1.-" evidence="10"/>
<sequence>MPDADLRAHRLRGWLIATGVTLLAAVLRLPNLGRPHKLVFDETYYVKDAWTLLKLGYPAQWPDTPNPAFEAGDVTSYLHQASYVVHPQVGKWFIAVGEKVVGVESSVGWRISAAVAGIMLVLLVTRIGRRLMRSDWLGGVAGLLVALDGLAIVQSRTGLLDGFLALLVTAAFGALLIDRDRTAERLAALGPQVQWGPFGPHLGVRGWRLVAGVLLGLSCGVKWSGIWFVAAFGLLSVGWDAAARRRAGVPRWLTGTLLRDSVPAFVSLVLVSAVTYLASWFRWFSEPDSYLHQWAAKHPGQGVTWLPDGLNSWLHYHAQMWDFHTHLTTPHDYAAKAFTWMIQWRPTSFFYETPEPAQQRCGSDHCSQAITSLGNPLIWWLGCIAILAAIWWVVRRRDAILVAALTGLAAGWLPWFLFPERTIFTFYAIVMLPFVALLVTWTAVRFLGLNEPGARWREVVTWRRVTVIVAGGLIVLVTAFFYPIWTAAVVPFWFWQLHMWLPSWV</sequence>
<evidence type="ECO:0000256" key="3">
    <source>
        <dbReference type="ARBA" id="ARBA00007222"/>
    </source>
</evidence>
<feature type="transmembrane region" description="Helical" evidence="10">
    <location>
        <begin position="424"/>
        <end position="444"/>
    </location>
</feature>
<feature type="domain" description="Protein O-mannosyl-transferase C-terminal four TM" evidence="12">
    <location>
        <begin position="311"/>
        <end position="504"/>
    </location>
</feature>
<evidence type="ECO:0000259" key="11">
    <source>
        <dbReference type="Pfam" id="PF02366"/>
    </source>
</evidence>
<comment type="function">
    <text evidence="10">Protein O-mannosyltransferase that catalyzes the transfer of a single mannose residue from a polyprenol phospho-mannosyl lipidic donor to the hydroxyl group of selected serine and threonine residues in acceptor proteins.</text>
</comment>
<dbReference type="PANTHER" id="PTHR10050:SF46">
    <property type="entry name" value="PROTEIN O-MANNOSYL-TRANSFERASE 2"/>
    <property type="match status" value="1"/>
</dbReference>
<dbReference type="Proteomes" id="UP001232536">
    <property type="component" value="Unassembled WGS sequence"/>
</dbReference>
<feature type="transmembrane region" description="Helical" evidence="10">
    <location>
        <begin position="136"/>
        <end position="153"/>
    </location>
</feature>
<dbReference type="PANTHER" id="PTHR10050">
    <property type="entry name" value="DOLICHYL-PHOSPHATE-MANNOSE--PROTEIN MANNOSYLTRANSFERASE"/>
    <property type="match status" value="1"/>
</dbReference>
<feature type="transmembrane region" description="Helical" evidence="10">
    <location>
        <begin position="399"/>
        <end position="418"/>
    </location>
</feature>
<comment type="caution">
    <text evidence="13">The sequence shown here is derived from an EMBL/GenBank/DDBJ whole genome shotgun (WGS) entry which is preliminary data.</text>
</comment>
<evidence type="ECO:0000313" key="13">
    <source>
        <dbReference type="EMBL" id="MDO8106777.1"/>
    </source>
</evidence>
<evidence type="ECO:0000256" key="5">
    <source>
        <dbReference type="ARBA" id="ARBA00022679"/>
    </source>
</evidence>
<keyword evidence="10" id="KW-1003">Cell membrane</keyword>
<accession>A0ABT9D7E6</accession>
<organism evidence="13 14">
    <name type="scientific">Actinotalea lenta</name>
    <dbReference type="NCBI Taxonomy" id="3064654"/>
    <lineage>
        <taxon>Bacteria</taxon>
        <taxon>Bacillati</taxon>
        <taxon>Actinomycetota</taxon>
        <taxon>Actinomycetes</taxon>
        <taxon>Micrococcales</taxon>
        <taxon>Cellulomonadaceae</taxon>
        <taxon>Actinotalea</taxon>
    </lineage>
</organism>
<keyword evidence="4 10" id="KW-0328">Glycosyltransferase</keyword>
<evidence type="ECO:0000256" key="2">
    <source>
        <dbReference type="ARBA" id="ARBA00004922"/>
    </source>
</evidence>
<feature type="transmembrane region" description="Helical" evidence="10">
    <location>
        <begin position="465"/>
        <end position="495"/>
    </location>
</feature>
<feature type="transmembrane region" description="Helical" evidence="10">
    <location>
        <begin position="12"/>
        <end position="30"/>
    </location>
</feature>
<keyword evidence="7 10" id="KW-1133">Transmembrane helix</keyword>
<evidence type="ECO:0000256" key="1">
    <source>
        <dbReference type="ARBA" id="ARBA00004127"/>
    </source>
</evidence>
<keyword evidence="8 10" id="KW-0472">Membrane</keyword>
<evidence type="ECO:0000256" key="10">
    <source>
        <dbReference type="RuleBase" id="RU367007"/>
    </source>
</evidence>
<evidence type="ECO:0000256" key="4">
    <source>
        <dbReference type="ARBA" id="ARBA00022676"/>
    </source>
</evidence>
<gene>
    <name evidence="13" type="ORF">Q6348_06145</name>
</gene>
<feature type="transmembrane region" description="Helical" evidence="10">
    <location>
        <begin position="107"/>
        <end position="124"/>
    </location>
</feature>
<keyword evidence="5 10" id="KW-0808">Transferase</keyword>
<feature type="domain" description="ArnT-like N-terminal" evidence="11">
    <location>
        <begin position="20"/>
        <end position="236"/>
    </location>
</feature>
<evidence type="ECO:0000256" key="6">
    <source>
        <dbReference type="ARBA" id="ARBA00022692"/>
    </source>
</evidence>
<dbReference type="RefSeq" id="WP_304600421.1">
    <property type="nucleotide sequence ID" value="NZ_JAUQYP010000001.1"/>
</dbReference>
<dbReference type="EMBL" id="JAUQYP010000001">
    <property type="protein sequence ID" value="MDO8106777.1"/>
    <property type="molecule type" value="Genomic_DNA"/>
</dbReference>
<dbReference type="InterPro" id="IPR032421">
    <property type="entry name" value="PMT_4TMC"/>
</dbReference>
<comment type="similarity">
    <text evidence="3 10">Belongs to the glycosyltransferase 39 family.</text>
</comment>
<protein>
    <recommendedName>
        <fullName evidence="9 10">Polyprenol-phosphate-mannose--protein mannosyltransferase</fullName>
        <ecNumber evidence="10">2.4.1.-</ecNumber>
    </recommendedName>
</protein>
<evidence type="ECO:0000256" key="8">
    <source>
        <dbReference type="ARBA" id="ARBA00023136"/>
    </source>
</evidence>
<dbReference type="Pfam" id="PF16192">
    <property type="entry name" value="PMT_4TMC"/>
    <property type="match status" value="1"/>
</dbReference>
<dbReference type="InterPro" id="IPR003342">
    <property type="entry name" value="ArnT-like_N"/>
</dbReference>
<name>A0ABT9D7E6_9CELL</name>
<feature type="transmembrane region" description="Helical" evidence="10">
    <location>
        <begin position="159"/>
        <end position="177"/>
    </location>
</feature>
<evidence type="ECO:0000256" key="7">
    <source>
        <dbReference type="ARBA" id="ARBA00022989"/>
    </source>
</evidence>
<evidence type="ECO:0000259" key="12">
    <source>
        <dbReference type="Pfam" id="PF16192"/>
    </source>
</evidence>
<evidence type="ECO:0000313" key="14">
    <source>
        <dbReference type="Proteomes" id="UP001232536"/>
    </source>
</evidence>
<feature type="transmembrane region" description="Helical" evidence="10">
    <location>
        <begin position="262"/>
        <end position="281"/>
    </location>
</feature>
<feature type="transmembrane region" description="Helical" evidence="10">
    <location>
        <begin position="377"/>
        <end position="394"/>
    </location>
</feature>
<comment type="pathway">
    <text evidence="2 10">Protein modification; protein glycosylation.</text>
</comment>
<reference evidence="13 14" key="1">
    <citation type="submission" date="2023-07" db="EMBL/GenBank/DDBJ databases">
        <title>Description of novel actinomycetes strains, isolated from tidal flat sediment.</title>
        <authorList>
            <person name="Lu C."/>
        </authorList>
    </citation>
    <scope>NUCLEOTIDE SEQUENCE [LARGE SCALE GENOMIC DNA]</scope>
    <source>
        <strain evidence="13 14">SYSU T00b441</strain>
    </source>
</reference>
<comment type="subcellular location">
    <subcellularLocation>
        <location evidence="10">Cell membrane</location>
    </subcellularLocation>
    <subcellularLocation>
        <location evidence="1">Endomembrane system</location>
        <topology evidence="1">Multi-pass membrane protein</topology>
    </subcellularLocation>
</comment>
<dbReference type="InterPro" id="IPR027005">
    <property type="entry name" value="PMT-like"/>
</dbReference>
<keyword evidence="14" id="KW-1185">Reference proteome</keyword>
<proteinExistence type="inferred from homology"/>
<evidence type="ECO:0000256" key="9">
    <source>
        <dbReference type="ARBA" id="ARBA00093617"/>
    </source>
</evidence>
<dbReference type="Pfam" id="PF02366">
    <property type="entry name" value="PMT"/>
    <property type="match status" value="1"/>
</dbReference>
<keyword evidence="6 10" id="KW-0812">Transmembrane</keyword>